<name>A0AAV2Q2G7_MEGNR</name>
<evidence type="ECO:0000256" key="2">
    <source>
        <dbReference type="ARBA" id="ARBA00023043"/>
    </source>
</evidence>
<dbReference type="PANTHER" id="PTHR24123">
    <property type="entry name" value="ANKYRIN REPEAT-CONTAINING"/>
    <property type="match status" value="1"/>
</dbReference>
<feature type="non-terminal residue" evidence="4">
    <location>
        <position position="1"/>
    </location>
</feature>
<dbReference type="PANTHER" id="PTHR24123:SF33">
    <property type="entry name" value="PROTEIN HOS4"/>
    <property type="match status" value="1"/>
</dbReference>
<dbReference type="InterPro" id="IPR002110">
    <property type="entry name" value="Ankyrin_rpt"/>
</dbReference>
<dbReference type="EMBL" id="CAXKWB010003431">
    <property type="protein sequence ID" value="CAL4069219.1"/>
    <property type="molecule type" value="Genomic_DNA"/>
</dbReference>
<dbReference type="Gene3D" id="1.25.40.20">
    <property type="entry name" value="Ankyrin repeat-containing domain"/>
    <property type="match status" value="3"/>
</dbReference>
<accession>A0AAV2Q2G7</accession>
<evidence type="ECO:0000313" key="4">
    <source>
        <dbReference type="EMBL" id="CAL4069219.1"/>
    </source>
</evidence>
<dbReference type="InterPro" id="IPR051165">
    <property type="entry name" value="Multifunctional_ANK_Repeat"/>
</dbReference>
<organism evidence="4 5">
    <name type="scientific">Meganyctiphanes norvegica</name>
    <name type="common">Northern krill</name>
    <name type="synonym">Thysanopoda norvegica</name>
    <dbReference type="NCBI Taxonomy" id="48144"/>
    <lineage>
        <taxon>Eukaryota</taxon>
        <taxon>Metazoa</taxon>
        <taxon>Ecdysozoa</taxon>
        <taxon>Arthropoda</taxon>
        <taxon>Crustacea</taxon>
        <taxon>Multicrustacea</taxon>
        <taxon>Malacostraca</taxon>
        <taxon>Eumalacostraca</taxon>
        <taxon>Eucarida</taxon>
        <taxon>Euphausiacea</taxon>
        <taxon>Euphausiidae</taxon>
        <taxon>Meganyctiphanes</taxon>
    </lineage>
</organism>
<comment type="caution">
    <text evidence="4">The sequence shown here is derived from an EMBL/GenBank/DDBJ whole genome shotgun (WGS) entry which is preliminary data.</text>
</comment>
<sequence length="1271" mass="144968">TDYHEYNWHDREKSLQDDNCIVDDAELQSIFIAACKSNRNTCLDIIIQRPKLKDRIRVAETDDAGKSGLRWAVEKEHDVIVEKLLNYFSGHCMYDLRFTLKKALKERHTDIIGFLLQQSFKSCHDFLDLFDLLHGAIILRDKDSARKLLDNDKYHLPVDDEIFEAICDDDRDIIYRNSRSEDEILVALVLYTASHNWPVAKRLLPQVQQSHSLIPSVMRAAAEHNCWEIINMAVTYNIVNKDPSYHERQELSKTLFESVRMNNDKIAFVLCSSQLVDPWPKIDEYGSSPLQEADARGLTKFISIFNKSHPPPNLIAGEENIIKAYMANKERTDKVFEIAKTEDPYTRNDGVKKLLSESSSFNTSLNANVRGQNGLTLMHLAASAEHNYSPTWSYRDINDLVVNQGGYINAVDCGGDTPLHYLCKGEGRCSPEWQCLANGMLELGADPRIRNHKGKLPEDYLEPQDEELRALLTEKRLQLNELPHPDSSEKIQLLEKLNTAATTTGNPCEIKELLKLGAPLESHGGFSGALHHAVTMGMRDATLLLLAAGASTCGLSSEGLTILQAVHRTPYLPAIIPSLIRDEYCISLKKELAQIPQERQYESLRNGIQNLMKDIEEKGNKAKWTCVSGETDEWQNFVDAAHFGLTHTCFFMCWENAGIGRTEQVKGHPLLAAVKESQINTVLTLCRDLKLNPYFIPGLDESQLPEGLITSMRELERETIENYHLRSMEKNILLANALDFLRHPNENSNHLCSFLRIVAELGLIHTLHEVRSICEIDLNTIIECSSNSQMLHIAALHGHRHMVEYLLFCGVPPDTLSNGGLTASHLAAIKGYKKCSLYLQMFSKSESKSNNKMTAKDFQDELRKLMRNVKLSLLSEEDEDTIFSDYDVTRTSRIHLEKKSIGMGIYSDILLQKYALENRVNFSLPENKKVKDAISNDISRLVKQIGCIDSRYEGRVVEAGSVSENIRLFLPDELDFNVELNNFSGLDGGNINILSREICKEKSRIYLKGESELEIYLHHKHNNEEMFSENNFIDYFYKATNSALKTFVFESPNISVIYPGIQKTRVGIALFLVWSEASQRVLLPSIDLVPTILANWPKDNDLNLLPKELQDMVADIPISIACYGSNHWRYCLSQIESKIISNLSEDKQSVILACKLLSGFLKTDWWYPDYYKNLYRVWNYIYLKVDSPVSYVIKTLFFKELSKHIDSDLWKKNHFFDRVISVFMGMVKYNEKGENMQATQVKSHLLPMYESQRFGDGAIDIIDFLRKLKDG</sequence>
<gene>
    <name evidence="4" type="ORF">MNOR_LOCUS7689</name>
</gene>
<dbReference type="Gene3D" id="3.30.460.90">
    <property type="match status" value="1"/>
</dbReference>
<dbReference type="Proteomes" id="UP001497623">
    <property type="component" value="Unassembled WGS sequence"/>
</dbReference>
<dbReference type="SMART" id="SM00248">
    <property type="entry name" value="ANK"/>
    <property type="match status" value="6"/>
</dbReference>
<evidence type="ECO:0000313" key="5">
    <source>
        <dbReference type="Proteomes" id="UP001497623"/>
    </source>
</evidence>
<feature type="non-terminal residue" evidence="4">
    <location>
        <position position="1271"/>
    </location>
</feature>
<dbReference type="PROSITE" id="PS50088">
    <property type="entry name" value="ANK_REPEAT"/>
    <property type="match status" value="1"/>
</dbReference>
<dbReference type="InterPro" id="IPR036770">
    <property type="entry name" value="Ankyrin_rpt-contain_sf"/>
</dbReference>
<dbReference type="AlphaFoldDB" id="A0AAV2Q2G7"/>
<dbReference type="SUPFAM" id="SSF48403">
    <property type="entry name" value="Ankyrin repeat"/>
    <property type="match status" value="3"/>
</dbReference>
<feature type="repeat" description="ANK" evidence="3">
    <location>
        <begin position="786"/>
        <end position="818"/>
    </location>
</feature>
<protein>
    <submittedName>
        <fullName evidence="4">Uncharacterized protein</fullName>
    </submittedName>
</protein>
<keyword evidence="1" id="KW-0677">Repeat</keyword>
<dbReference type="Pfam" id="PF12796">
    <property type="entry name" value="Ank_2"/>
    <property type="match status" value="1"/>
</dbReference>
<keyword evidence="2 3" id="KW-0040">ANK repeat</keyword>
<proteinExistence type="predicted"/>
<reference evidence="4 5" key="1">
    <citation type="submission" date="2024-05" db="EMBL/GenBank/DDBJ databases">
        <authorList>
            <person name="Wallberg A."/>
        </authorList>
    </citation>
    <scope>NUCLEOTIDE SEQUENCE [LARGE SCALE GENOMIC DNA]</scope>
</reference>
<keyword evidence="5" id="KW-1185">Reference proteome</keyword>
<evidence type="ECO:0000256" key="3">
    <source>
        <dbReference type="PROSITE-ProRule" id="PRU00023"/>
    </source>
</evidence>
<evidence type="ECO:0000256" key="1">
    <source>
        <dbReference type="ARBA" id="ARBA00022737"/>
    </source>
</evidence>